<feature type="binding site" evidence="8">
    <location>
        <position position="185"/>
    </location>
    <ligand>
        <name>Zn(2+)</name>
        <dbReference type="ChEBI" id="CHEBI:29105"/>
        <label>1</label>
    </ligand>
</feature>
<dbReference type="InterPro" id="IPR006026">
    <property type="entry name" value="Peptidase_Metallo"/>
</dbReference>
<comment type="similarity">
    <text evidence="1">Belongs to the peptidase M10A family. Matrix metalloproteinases (MMPs) subfamily.</text>
</comment>
<evidence type="ECO:0000256" key="4">
    <source>
        <dbReference type="ARBA" id="ARBA00022801"/>
    </source>
</evidence>
<keyword evidence="8" id="KW-0106">Calcium</keyword>
<organism evidence="10 11">
    <name type="scientific">Erythranthe guttata</name>
    <name type="common">Yellow monkey flower</name>
    <name type="synonym">Mimulus guttatus</name>
    <dbReference type="NCBI Taxonomy" id="4155"/>
    <lineage>
        <taxon>Eukaryota</taxon>
        <taxon>Viridiplantae</taxon>
        <taxon>Streptophyta</taxon>
        <taxon>Embryophyta</taxon>
        <taxon>Tracheophyta</taxon>
        <taxon>Spermatophyta</taxon>
        <taxon>Magnoliopsida</taxon>
        <taxon>eudicotyledons</taxon>
        <taxon>Gunneridae</taxon>
        <taxon>Pentapetalae</taxon>
        <taxon>asterids</taxon>
        <taxon>lamiids</taxon>
        <taxon>Lamiales</taxon>
        <taxon>Phrymaceae</taxon>
        <taxon>Erythranthe</taxon>
    </lineage>
</organism>
<accession>A0A022QSS3</accession>
<feature type="active site" evidence="7">
    <location>
        <position position="235"/>
    </location>
</feature>
<dbReference type="GO" id="GO:0006508">
    <property type="term" value="P:proteolysis"/>
    <property type="evidence" value="ECO:0007669"/>
    <property type="project" value="UniProtKB-KW"/>
</dbReference>
<feature type="domain" description="Peptidase metallopeptidase" evidence="9">
    <location>
        <begin position="125"/>
        <end position="278"/>
    </location>
</feature>
<dbReference type="PRINTS" id="PR00138">
    <property type="entry name" value="MATRIXIN"/>
</dbReference>
<feature type="binding site" evidence="8">
    <location>
        <position position="252"/>
    </location>
    <ligand>
        <name>Zn(2+)</name>
        <dbReference type="ChEBI" id="CHEBI:29105"/>
        <label>2</label>
        <note>catalytic</note>
    </ligand>
</feature>
<dbReference type="GO" id="GO:0008270">
    <property type="term" value="F:zinc ion binding"/>
    <property type="evidence" value="ECO:0007669"/>
    <property type="project" value="InterPro"/>
</dbReference>
<dbReference type="PANTHER" id="PTHR10201:SF213">
    <property type="entry name" value="METALLOENDOPROTEINASE 2-MMP-LIKE"/>
    <property type="match status" value="1"/>
</dbReference>
<dbReference type="InterPro" id="IPR024079">
    <property type="entry name" value="MetalloPept_cat_dom_sf"/>
</dbReference>
<keyword evidence="11" id="KW-1185">Reference proteome</keyword>
<evidence type="ECO:0000259" key="9">
    <source>
        <dbReference type="SMART" id="SM00235"/>
    </source>
</evidence>
<keyword evidence="5 8" id="KW-0862">Zinc</keyword>
<dbReference type="InterPro" id="IPR001818">
    <property type="entry name" value="Pept_M10_metallopeptidase"/>
</dbReference>
<sequence>KAHLHESNNNFSTPFDFLNRLSGVAKGDNVKGVRELKNYLSSLGYLNHDSYPNDKNKEHENIFDDSLEIALKKYQEFYDLNITGFLDPITITKMRQPRCGMPDFFIPNKTTPPFHTRSYYTFLRDSPKWYKKNLSYSFDWNVLEGAKQPLEHALKQWASATPFKFHYVKIFRKADIKFSFMSGDHDDGYPFVGSSTGMAHSFPPPDGRIHFDVHRKWAWVHKKNAYDMQTVGLHELGHALGLDHSTIFKAVMYPIIYPGERKGLHKDDIDGIKALYKKIF</sequence>
<dbReference type="SUPFAM" id="SSF55486">
    <property type="entry name" value="Metalloproteases ('zincins'), catalytic domain"/>
    <property type="match status" value="1"/>
</dbReference>
<dbReference type="GO" id="GO:0030198">
    <property type="term" value="P:extracellular matrix organization"/>
    <property type="evidence" value="ECO:0000318"/>
    <property type="project" value="GO_Central"/>
</dbReference>
<comment type="cofactor">
    <cofactor evidence="8">
        <name>Zn(2+)</name>
        <dbReference type="ChEBI" id="CHEBI:29105"/>
    </cofactor>
    <text evidence="8">Binds 2 Zn(2+) ions per subunit.</text>
</comment>
<dbReference type="InterPro" id="IPR036365">
    <property type="entry name" value="PGBD-like_sf"/>
</dbReference>
<evidence type="ECO:0000313" key="10">
    <source>
        <dbReference type="EMBL" id="EYU29520.1"/>
    </source>
</evidence>
<feature type="binding site" evidence="8">
    <location>
        <position position="234"/>
    </location>
    <ligand>
        <name>Zn(2+)</name>
        <dbReference type="ChEBI" id="CHEBI:29105"/>
        <label>2</label>
        <note>catalytic</note>
    </ligand>
</feature>
<dbReference type="eggNOG" id="KOG1565">
    <property type="taxonomic scope" value="Eukaryota"/>
</dbReference>
<dbReference type="GO" id="GO:0031012">
    <property type="term" value="C:extracellular matrix"/>
    <property type="evidence" value="ECO:0007669"/>
    <property type="project" value="InterPro"/>
</dbReference>
<feature type="binding site" evidence="8">
    <location>
        <position position="175"/>
    </location>
    <ligand>
        <name>Ca(2+)</name>
        <dbReference type="ChEBI" id="CHEBI:29108"/>
        <label>2</label>
    </ligand>
</feature>
<dbReference type="InterPro" id="IPR002477">
    <property type="entry name" value="Peptidoglycan-bd-like"/>
</dbReference>
<feature type="binding site" description="in inhibited form" evidence="8">
    <location>
        <position position="99"/>
    </location>
    <ligand>
        <name>Zn(2+)</name>
        <dbReference type="ChEBI" id="CHEBI:29105"/>
        <label>2</label>
        <note>catalytic</note>
    </ligand>
</feature>
<dbReference type="GO" id="GO:0004222">
    <property type="term" value="F:metalloendopeptidase activity"/>
    <property type="evidence" value="ECO:0000318"/>
    <property type="project" value="GO_Central"/>
</dbReference>
<evidence type="ECO:0000256" key="1">
    <source>
        <dbReference type="ARBA" id="ARBA00009614"/>
    </source>
</evidence>
<dbReference type="AlphaFoldDB" id="A0A022QSS3"/>
<evidence type="ECO:0000256" key="5">
    <source>
        <dbReference type="ARBA" id="ARBA00022833"/>
    </source>
</evidence>
<keyword evidence="4" id="KW-0378">Hydrolase</keyword>
<evidence type="ECO:0000256" key="3">
    <source>
        <dbReference type="ARBA" id="ARBA00022723"/>
    </source>
</evidence>
<dbReference type="STRING" id="4155.A0A022QSS3"/>
<dbReference type="PANTHER" id="PTHR10201">
    <property type="entry name" value="MATRIX METALLOPROTEINASE"/>
    <property type="match status" value="1"/>
</dbReference>
<dbReference type="Proteomes" id="UP000030748">
    <property type="component" value="Unassembled WGS sequence"/>
</dbReference>
<proteinExistence type="inferred from homology"/>
<keyword evidence="3 8" id="KW-0479">Metal-binding</keyword>
<gene>
    <name evidence="10" type="ORF">MIMGU_mgv1a018504mg</name>
</gene>
<evidence type="ECO:0000256" key="7">
    <source>
        <dbReference type="PIRSR" id="PIRSR621190-1"/>
    </source>
</evidence>
<reference evidence="10 11" key="1">
    <citation type="journal article" date="2013" name="Proc. Natl. Acad. Sci. U.S.A.">
        <title>Fine-scale variation in meiotic recombination in Mimulus inferred from population shotgun sequencing.</title>
        <authorList>
            <person name="Hellsten U."/>
            <person name="Wright K.M."/>
            <person name="Jenkins J."/>
            <person name="Shu S."/>
            <person name="Yuan Y."/>
            <person name="Wessler S.R."/>
            <person name="Schmutz J."/>
            <person name="Willis J.H."/>
            <person name="Rokhsar D.S."/>
        </authorList>
    </citation>
    <scope>NUCLEOTIDE SEQUENCE [LARGE SCALE GENOMIC DNA]</scope>
    <source>
        <strain evidence="11">cv. DUN x IM62</strain>
    </source>
</reference>
<dbReference type="SUPFAM" id="SSF47090">
    <property type="entry name" value="PGBD-like"/>
    <property type="match status" value="1"/>
</dbReference>
<evidence type="ECO:0000313" key="11">
    <source>
        <dbReference type="Proteomes" id="UP000030748"/>
    </source>
</evidence>
<comment type="cofactor">
    <cofactor evidence="8">
        <name>Ca(2+)</name>
        <dbReference type="ChEBI" id="CHEBI:29108"/>
    </cofactor>
    <text evidence="8">Can bind about 5 Ca(2+) ions per subunit.</text>
</comment>
<feature type="binding site" evidence="8">
    <location>
        <position position="238"/>
    </location>
    <ligand>
        <name>Zn(2+)</name>
        <dbReference type="ChEBI" id="CHEBI:29105"/>
        <label>2</label>
        <note>catalytic</note>
    </ligand>
</feature>
<dbReference type="EMBL" id="KI631213">
    <property type="protein sequence ID" value="EYU29520.1"/>
    <property type="molecule type" value="Genomic_DNA"/>
</dbReference>
<dbReference type="Gene3D" id="3.40.390.10">
    <property type="entry name" value="Collagenase (Catalytic Domain)"/>
    <property type="match status" value="1"/>
</dbReference>
<protein>
    <recommendedName>
        <fullName evidence="9">Peptidase metallopeptidase domain-containing protein</fullName>
    </recommendedName>
</protein>
<dbReference type="InterPro" id="IPR021190">
    <property type="entry name" value="Pept_M10A"/>
</dbReference>
<dbReference type="Pfam" id="PF00413">
    <property type="entry name" value="Peptidase_M10"/>
    <property type="match status" value="1"/>
</dbReference>
<dbReference type="SMART" id="SM00235">
    <property type="entry name" value="ZnMc"/>
    <property type="match status" value="1"/>
</dbReference>
<feature type="binding site" evidence="8">
    <location>
        <position position="244"/>
    </location>
    <ligand>
        <name>Zn(2+)</name>
        <dbReference type="ChEBI" id="CHEBI:29105"/>
        <label>2</label>
        <note>catalytic</note>
    </ligand>
</feature>
<evidence type="ECO:0000256" key="8">
    <source>
        <dbReference type="PIRSR" id="PIRSR621190-2"/>
    </source>
</evidence>
<feature type="binding site" evidence="8">
    <location>
        <position position="187"/>
    </location>
    <ligand>
        <name>Zn(2+)</name>
        <dbReference type="ChEBI" id="CHEBI:29105"/>
        <label>1</label>
    </ligand>
</feature>
<feature type="binding site" evidence="8">
    <location>
        <position position="212"/>
    </location>
    <ligand>
        <name>Ca(2+)</name>
        <dbReference type="ChEBI" id="CHEBI:29108"/>
        <label>3</label>
    </ligand>
</feature>
<dbReference type="Pfam" id="PF01471">
    <property type="entry name" value="PG_binding_1"/>
    <property type="match status" value="1"/>
</dbReference>
<feature type="binding site" evidence="8">
    <location>
        <position position="195"/>
    </location>
    <ligand>
        <name>Ca(2+)</name>
        <dbReference type="ChEBI" id="CHEBI:29108"/>
        <label>3</label>
    </ligand>
</feature>
<evidence type="ECO:0000256" key="6">
    <source>
        <dbReference type="ARBA" id="ARBA00023049"/>
    </source>
</evidence>
<feature type="binding site" evidence="8">
    <location>
        <position position="200"/>
    </location>
    <ligand>
        <name>Zn(2+)</name>
        <dbReference type="ChEBI" id="CHEBI:29105"/>
        <label>1</label>
    </ligand>
</feature>
<name>A0A022QSS3_ERYGU</name>
<evidence type="ECO:0000256" key="2">
    <source>
        <dbReference type="ARBA" id="ARBA00022670"/>
    </source>
</evidence>
<dbReference type="GO" id="GO:0030574">
    <property type="term" value="P:collagen catabolic process"/>
    <property type="evidence" value="ECO:0000318"/>
    <property type="project" value="GO_Central"/>
</dbReference>
<feature type="binding site" evidence="8">
    <location>
        <position position="193"/>
    </location>
    <ligand>
        <name>Ca(2+)</name>
        <dbReference type="ChEBI" id="CHEBI:29108"/>
        <label>3</label>
    </ligand>
</feature>
<keyword evidence="6" id="KW-0482">Metalloprotease</keyword>
<feature type="binding site" evidence="8">
    <location>
        <position position="210"/>
    </location>
    <ligand>
        <name>Zn(2+)</name>
        <dbReference type="ChEBI" id="CHEBI:29105"/>
        <label>1</label>
    </ligand>
</feature>
<feature type="non-terminal residue" evidence="10">
    <location>
        <position position="1"/>
    </location>
</feature>
<keyword evidence="2" id="KW-0645">Protease</keyword>